<feature type="compositionally biased region" description="Basic and acidic residues" evidence="1">
    <location>
        <begin position="865"/>
        <end position="883"/>
    </location>
</feature>
<protein>
    <submittedName>
        <fullName evidence="2">Uncharacterized protein</fullName>
    </submittedName>
</protein>
<feature type="region of interest" description="Disordered" evidence="1">
    <location>
        <begin position="1535"/>
        <end position="1561"/>
    </location>
</feature>
<feature type="region of interest" description="Disordered" evidence="1">
    <location>
        <begin position="149"/>
        <end position="174"/>
    </location>
</feature>
<feature type="compositionally biased region" description="Basic and acidic residues" evidence="1">
    <location>
        <begin position="162"/>
        <end position="174"/>
    </location>
</feature>
<evidence type="ECO:0000256" key="1">
    <source>
        <dbReference type="SAM" id="MobiDB-lite"/>
    </source>
</evidence>
<name>A0A8S1E6Z7_9PELO</name>
<evidence type="ECO:0000313" key="3">
    <source>
        <dbReference type="Proteomes" id="UP000494206"/>
    </source>
</evidence>
<proteinExistence type="predicted"/>
<feature type="region of interest" description="Disordered" evidence="1">
    <location>
        <begin position="1"/>
        <end position="48"/>
    </location>
</feature>
<feature type="region of interest" description="Disordered" evidence="1">
    <location>
        <begin position="1191"/>
        <end position="1213"/>
    </location>
</feature>
<feature type="compositionally biased region" description="Polar residues" evidence="1">
    <location>
        <begin position="1203"/>
        <end position="1213"/>
    </location>
</feature>
<organism evidence="2 3">
    <name type="scientific">Caenorhabditis bovis</name>
    <dbReference type="NCBI Taxonomy" id="2654633"/>
    <lineage>
        <taxon>Eukaryota</taxon>
        <taxon>Metazoa</taxon>
        <taxon>Ecdysozoa</taxon>
        <taxon>Nematoda</taxon>
        <taxon>Chromadorea</taxon>
        <taxon>Rhabditida</taxon>
        <taxon>Rhabditina</taxon>
        <taxon>Rhabditomorpha</taxon>
        <taxon>Rhabditoidea</taxon>
        <taxon>Rhabditidae</taxon>
        <taxon>Peloderinae</taxon>
        <taxon>Caenorhabditis</taxon>
    </lineage>
</organism>
<feature type="region of interest" description="Disordered" evidence="1">
    <location>
        <begin position="1264"/>
        <end position="1299"/>
    </location>
</feature>
<accession>A0A8S1E6Z7</accession>
<feature type="region of interest" description="Disordered" evidence="1">
    <location>
        <begin position="864"/>
        <end position="883"/>
    </location>
</feature>
<feature type="compositionally biased region" description="Polar residues" evidence="1">
    <location>
        <begin position="1281"/>
        <end position="1299"/>
    </location>
</feature>
<feature type="compositionally biased region" description="Low complexity" evidence="1">
    <location>
        <begin position="929"/>
        <end position="944"/>
    </location>
</feature>
<comment type="caution">
    <text evidence="2">The sequence shown here is derived from an EMBL/GenBank/DDBJ whole genome shotgun (WGS) entry which is preliminary data.</text>
</comment>
<feature type="region of interest" description="Disordered" evidence="1">
    <location>
        <begin position="912"/>
        <end position="944"/>
    </location>
</feature>
<sequence length="1561" mass="177048">MSEILVNSDDSPCSEPFENSPNAADETSPVQVSSNGVPSLDNRDAHLHWDSARPMGVEVNGSLLDEPGGASALITPAQDDVGWQNGDGSFTPAHKRRCLSPPSYEQLEKLSSPHLRQMGHVLIEPETTFSEPAEHPALGFEPAENGQSALQLDKPNHNGASTEKHNVPHVHDVDRPPLEPFEATFLQVLTEPSTTAPKSELLCQSLPQENTGLHCVNGPLSNPHNFQNCDIENCQPDIGAVQLNKTQRVQMIGQNDEQPAHFENNGEKEEEEIAHQFEEVATEPLNKQHHEENCLLGRVEPMAQVIQSDIQNPMILPAQGLYQQQVASSSEPINETFPVNLEASGTGAPIEQNENKDQGQDGHNIWHGSAPNLEPHLMPLENLEPTIQEEQTAWNLPTSSAPSEHDQNHIQSEEHKEFQQVETVQLHHHSPHHQIVYQDPVVTNEEQHIDSHLHHLTTSNTTLDQDHFPHESSLRPAMQKLLRETSNSHQNDDTSQSKNVDAENQFVQPEVRHASELMEPPERSFSQPPIQPKMDEVPELDLLSRSAPSTFLYQETAFSSQNFAELLMKMIPSRHGPIFVQNNVEMEELVENQGHVAHDIASEILQEAENVQPQTENAAECEKPAMMELGNQQDEQPIVHQVEKELIHEKLHDGGLPRVQSDNEEALQRQAEPGIDSVPIDGNEIAGYFDGQRVPGVGVDLNRPVVPQIPFDLTQREEDEMLGPDFHFGPGNSPLVPQHVPHELQGYMRPLPQAIDEPPVPPVPLSLTNGHICLCTYEPVELHGNHGTMKPSNVMRFTDGRMAVIYKPPDRMQYARRNNFYPNYLNIPDTLNDFILEEEAEVSENDGDVRNEQNQGEAVNVIGKDVNDKKEPREEEVNDHNDVIMDANHQEERSDENFEQSVGHELNREHADEVNADEQHEEAAESQLQQTAGGEADQGQAAAVAGTQQNLDVAELHNEPLQRMEHQQFVAEVLDHRRAQVAEIEPQKMQYGEKEGLLQHQVPENGSGQLLLEEAGLQRLQDQQGMMQHLDRAEVDYRRVRTPELGNLHHGRQFQLPGATLLESAILQNVQASSVQQRLAHPLEVHRPPQASEALFGERVYNRREEEQGNPQQHAGLNIHHQSFDYYRPNAWNRENNYPELTLHERGQNSQSWRNMQQHSSYGFQLAGFHNHPPADVFHHQPDHVVWSNENNSRRHQHEQQLDESNASSQQRPNIEDEIQRLFRCPQRQDRWNPDNLLHRRDFRPLQFDEPLPVDELIVIGDDDNESWNQDFGRQEENPRQESSPLNVPSQEAELQNNQENRVQNVSDYRVLHHLPENPRPNYEAALIGQPQAGEEIRRDQPSTDDNAHNAYNFLRIRTPPPPANDLLNEQLYRDALLNPQSAQDACSLYYRQRPQVPWAPMQETQFSNHHQMSMQPPPPAMGQGYQGFPLFNQNSAMENLTAPVSVEEERRQLFGLPTTPRQNEILGMPPDDVGIMSRNSRYPLIEHFIERRSFPMRRIEINSEMLNAESLNNSPCQPGEEEQGRRRQMNYLYATNRSTPGPSTSYSQRKRHPGPGLCNF</sequence>
<evidence type="ECO:0000313" key="2">
    <source>
        <dbReference type="EMBL" id="CAB3399552.1"/>
    </source>
</evidence>
<dbReference type="EMBL" id="CADEPM010000002">
    <property type="protein sequence ID" value="CAB3399552.1"/>
    <property type="molecule type" value="Genomic_DNA"/>
</dbReference>
<feature type="compositionally biased region" description="Polar residues" evidence="1">
    <location>
        <begin position="1535"/>
        <end position="1548"/>
    </location>
</feature>
<dbReference type="Proteomes" id="UP000494206">
    <property type="component" value="Unassembled WGS sequence"/>
</dbReference>
<feature type="compositionally biased region" description="Basic and acidic residues" evidence="1">
    <location>
        <begin position="912"/>
        <end position="923"/>
    </location>
</feature>
<reference evidence="2 3" key="1">
    <citation type="submission" date="2020-04" db="EMBL/GenBank/DDBJ databases">
        <authorList>
            <person name="Laetsch R D."/>
            <person name="Stevens L."/>
            <person name="Kumar S."/>
            <person name="Blaxter L. M."/>
        </authorList>
    </citation>
    <scope>NUCLEOTIDE SEQUENCE [LARGE SCALE GENOMIC DNA]</scope>
</reference>
<keyword evidence="3" id="KW-1185">Reference proteome</keyword>
<gene>
    <name evidence="2" type="ORF">CBOVIS_LOCUS2651</name>
</gene>
<feature type="compositionally biased region" description="Polar residues" evidence="1">
    <location>
        <begin position="28"/>
        <end position="37"/>
    </location>
</feature>